<organism evidence="5 6">
    <name type="scientific">Glycomyces buryatensis</name>
    <dbReference type="NCBI Taxonomy" id="2570927"/>
    <lineage>
        <taxon>Bacteria</taxon>
        <taxon>Bacillati</taxon>
        <taxon>Actinomycetota</taxon>
        <taxon>Actinomycetes</taxon>
        <taxon>Glycomycetales</taxon>
        <taxon>Glycomycetaceae</taxon>
        <taxon>Glycomyces</taxon>
    </lineage>
</organism>
<dbReference type="InterPro" id="IPR038109">
    <property type="entry name" value="DNA_bind_recomb_sf"/>
</dbReference>
<dbReference type="Pfam" id="PF07508">
    <property type="entry name" value="Recombinase"/>
    <property type="match status" value="1"/>
</dbReference>
<dbReference type="PANTHER" id="PTHR30461">
    <property type="entry name" value="DNA-INVERTASE FROM LAMBDOID PROPHAGE"/>
    <property type="match status" value="1"/>
</dbReference>
<dbReference type="InterPro" id="IPR011109">
    <property type="entry name" value="DNA_bind_recombinase_dom"/>
</dbReference>
<proteinExistence type="predicted"/>
<dbReference type="EMBL" id="STGY01000076">
    <property type="protein sequence ID" value="THV35208.1"/>
    <property type="molecule type" value="Genomic_DNA"/>
</dbReference>
<dbReference type="RefSeq" id="WP_136536979.1">
    <property type="nucleotide sequence ID" value="NZ_STGY01000076.1"/>
</dbReference>
<gene>
    <name evidence="5" type="ORF">FAB82_23370</name>
</gene>
<dbReference type="SMART" id="SM00857">
    <property type="entry name" value="Resolvase"/>
    <property type="match status" value="1"/>
</dbReference>
<feature type="domain" description="Resolvase/invertase-type recombinase catalytic" evidence="3">
    <location>
        <begin position="18"/>
        <end position="171"/>
    </location>
</feature>
<dbReference type="Pfam" id="PF00239">
    <property type="entry name" value="Resolvase"/>
    <property type="match status" value="1"/>
</dbReference>
<dbReference type="GO" id="GO:0003677">
    <property type="term" value="F:DNA binding"/>
    <property type="evidence" value="ECO:0007669"/>
    <property type="project" value="InterPro"/>
</dbReference>
<evidence type="ECO:0000313" key="6">
    <source>
        <dbReference type="Proteomes" id="UP000308760"/>
    </source>
</evidence>
<dbReference type="PANTHER" id="PTHR30461:SF23">
    <property type="entry name" value="DNA RECOMBINASE-RELATED"/>
    <property type="match status" value="1"/>
</dbReference>
<name>A0A4S8PUT9_9ACTN</name>
<evidence type="ECO:0000256" key="1">
    <source>
        <dbReference type="SAM" id="Coils"/>
    </source>
</evidence>
<dbReference type="InterPro" id="IPR025827">
    <property type="entry name" value="Zn_ribbon_recom_dom"/>
</dbReference>
<dbReference type="Gene3D" id="3.40.50.1390">
    <property type="entry name" value="Resolvase, N-terminal catalytic domain"/>
    <property type="match status" value="1"/>
</dbReference>
<dbReference type="OrthoDB" id="3217513at2"/>
<accession>A0A4S8PUT9</accession>
<dbReference type="PROSITE" id="PS51736">
    <property type="entry name" value="RECOMBINASES_3"/>
    <property type="match status" value="1"/>
</dbReference>
<reference evidence="6" key="1">
    <citation type="submission" date="2019-04" db="EMBL/GenBank/DDBJ databases">
        <title>Nocardioides xinjiangensis sp. nov.</title>
        <authorList>
            <person name="Liu S."/>
        </authorList>
    </citation>
    <scope>NUCLEOTIDE SEQUENCE [LARGE SCALE GENOMIC DNA]</scope>
    <source>
        <strain evidence="6">18</strain>
    </source>
</reference>
<dbReference type="Proteomes" id="UP000308760">
    <property type="component" value="Unassembled WGS sequence"/>
</dbReference>
<dbReference type="InterPro" id="IPR050639">
    <property type="entry name" value="SSR_resolvase"/>
</dbReference>
<comment type="caution">
    <text evidence="5">The sequence shown here is derived from an EMBL/GenBank/DDBJ whole genome shotgun (WGS) entry which is preliminary data.</text>
</comment>
<feature type="coiled-coil region" evidence="1">
    <location>
        <begin position="393"/>
        <end position="420"/>
    </location>
</feature>
<keyword evidence="6" id="KW-1185">Reference proteome</keyword>
<evidence type="ECO:0000259" key="4">
    <source>
        <dbReference type="PROSITE" id="PS51737"/>
    </source>
</evidence>
<dbReference type="Pfam" id="PF13408">
    <property type="entry name" value="Zn_ribbon_recom"/>
    <property type="match status" value="1"/>
</dbReference>
<evidence type="ECO:0000313" key="5">
    <source>
        <dbReference type="EMBL" id="THV35208.1"/>
    </source>
</evidence>
<dbReference type="AlphaFoldDB" id="A0A4S8PUT9"/>
<protein>
    <submittedName>
        <fullName evidence="5">Recombinase family protein</fullName>
    </submittedName>
</protein>
<keyword evidence="1" id="KW-0175">Coiled coil</keyword>
<feature type="domain" description="Recombinase" evidence="4">
    <location>
        <begin position="178"/>
        <end position="297"/>
    </location>
</feature>
<dbReference type="Gene3D" id="3.90.1750.20">
    <property type="entry name" value="Putative Large Serine Recombinase, Chain B, Domain 2"/>
    <property type="match status" value="1"/>
</dbReference>
<dbReference type="PROSITE" id="PS51737">
    <property type="entry name" value="RECOMBINASE_DNA_BIND"/>
    <property type="match status" value="1"/>
</dbReference>
<evidence type="ECO:0000256" key="2">
    <source>
        <dbReference type="SAM" id="MobiDB-lite"/>
    </source>
</evidence>
<dbReference type="SUPFAM" id="SSF53041">
    <property type="entry name" value="Resolvase-like"/>
    <property type="match status" value="1"/>
</dbReference>
<dbReference type="InterPro" id="IPR036162">
    <property type="entry name" value="Resolvase-like_N_sf"/>
</dbReference>
<dbReference type="InterPro" id="IPR006119">
    <property type="entry name" value="Resolv_N"/>
</dbReference>
<reference evidence="5 6" key="2">
    <citation type="submission" date="2019-05" db="EMBL/GenBank/DDBJ databases">
        <title>Glycomyces buryatensis sp. nov.</title>
        <authorList>
            <person name="Nikitina E."/>
        </authorList>
    </citation>
    <scope>NUCLEOTIDE SEQUENCE [LARGE SCALE GENOMIC DNA]</scope>
    <source>
        <strain evidence="5 6">18</strain>
    </source>
</reference>
<sequence length="563" mass="63584">MTSSKRSSEGRKMPRGGRAVLYLRVSDPKQVNTDYDPEGNSIPAQRKACMQLAGELGLTVVEEYVEPGRSAKNIDRRPRFNEMMERARKQRDVDAIVIYMRSRIFRNAADAALTRRELKQLGVSLLSVKDPTADSISGDMLAGILDVVNEYQSRAAGDDIAYKMEAKAQRGGTPNRTRLGYLNVTVTVEGRPVRTVIPDPERAHLVRLIFEQYATGQFTFVQLREASIQAGLRTRPTKAYPAGCDLSIHAIGKILKDRYYLGKVPYKGREYDGRHEPLITPELFEQVQQVLYRQRNAGTRDRKWQHYLKGTVRCARCKRLLTLERAKSKTGRFYFYYLCLGRADGECDLPRMTVPAVEEHVQNHWATLAIGQTTADRIKAELASALESEGAVSATLRRELERELRKIELAEDQCVELIGNPDWPADKLTEKIRLLRIQRETIAAKLTDARSGQLEEAQSTVDLILQLLTDPKRVYGEASNDERRTLNQICFGKLFLDRGEFGPTVIDTHHGETAGPVIRFTCDWRNTNGATRTGNAIENDVQKHPGSDKNLYVREGGLEPPRP</sequence>
<evidence type="ECO:0000259" key="3">
    <source>
        <dbReference type="PROSITE" id="PS51736"/>
    </source>
</evidence>
<dbReference type="CDD" id="cd00338">
    <property type="entry name" value="Ser_Recombinase"/>
    <property type="match status" value="1"/>
</dbReference>
<dbReference type="GO" id="GO:0000150">
    <property type="term" value="F:DNA strand exchange activity"/>
    <property type="evidence" value="ECO:0007669"/>
    <property type="project" value="InterPro"/>
</dbReference>
<feature type="region of interest" description="Disordered" evidence="2">
    <location>
        <begin position="538"/>
        <end position="563"/>
    </location>
</feature>